<evidence type="ECO:0000313" key="2">
    <source>
        <dbReference type="Proteomes" id="UP000327157"/>
    </source>
</evidence>
<name>A0A5N5HCJ8_9ROSA</name>
<sequence length="168" mass="18635">MFLLTDLSFHDAHFVLSPQVNVDGLDVVILSLVHVKSVRADVSLIEVSATLPSSSPQALSGVPSKPMVFAEKMVVNVEVFLSDAHVSNVVLSPKTLPLEDQALINERAPWYEDFGALKNEFKNSERGQTFISRIDFRGVMVHSELLNVLCMFFKKVGDTNKNLKHLSP</sequence>
<keyword evidence="2" id="KW-1185">Reference proteome</keyword>
<reference evidence="2" key="2">
    <citation type="submission" date="2019-10" db="EMBL/GenBank/DDBJ databases">
        <title>A de novo genome assembly of a pear dwarfing rootstock.</title>
        <authorList>
            <person name="Wang F."/>
            <person name="Wang J."/>
            <person name="Li S."/>
            <person name="Zhang Y."/>
            <person name="Fang M."/>
            <person name="Ma L."/>
            <person name="Zhao Y."/>
            <person name="Jiang S."/>
        </authorList>
    </citation>
    <scope>NUCLEOTIDE SEQUENCE [LARGE SCALE GENOMIC DNA]</scope>
</reference>
<dbReference type="EMBL" id="SMOL01000160">
    <property type="protein sequence ID" value="KAB2625595.1"/>
    <property type="molecule type" value="Genomic_DNA"/>
</dbReference>
<dbReference type="AlphaFoldDB" id="A0A5N5HCJ8"/>
<reference evidence="1 2" key="1">
    <citation type="submission" date="2019-09" db="EMBL/GenBank/DDBJ databases">
        <authorList>
            <person name="Ou C."/>
        </authorList>
    </citation>
    <scope>NUCLEOTIDE SEQUENCE [LARGE SCALE GENOMIC DNA]</scope>
    <source>
        <strain evidence="1">S2</strain>
        <tissue evidence="1">Leaf</tissue>
    </source>
</reference>
<comment type="caution">
    <text evidence="1">The sequence shown here is derived from an EMBL/GenBank/DDBJ whole genome shotgun (WGS) entry which is preliminary data.</text>
</comment>
<organism evidence="1 2">
    <name type="scientific">Pyrus ussuriensis x Pyrus communis</name>
    <dbReference type="NCBI Taxonomy" id="2448454"/>
    <lineage>
        <taxon>Eukaryota</taxon>
        <taxon>Viridiplantae</taxon>
        <taxon>Streptophyta</taxon>
        <taxon>Embryophyta</taxon>
        <taxon>Tracheophyta</taxon>
        <taxon>Spermatophyta</taxon>
        <taxon>Magnoliopsida</taxon>
        <taxon>eudicotyledons</taxon>
        <taxon>Gunneridae</taxon>
        <taxon>Pentapetalae</taxon>
        <taxon>rosids</taxon>
        <taxon>fabids</taxon>
        <taxon>Rosales</taxon>
        <taxon>Rosaceae</taxon>
        <taxon>Amygdaloideae</taxon>
        <taxon>Maleae</taxon>
        <taxon>Pyrus</taxon>
    </lineage>
</organism>
<protein>
    <submittedName>
        <fullName evidence="1">Uncharacterized protein</fullName>
    </submittedName>
</protein>
<evidence type="ECO:0000313" key="1">
    <source>
        <dbReference type="EMBL" id="KAB2625595.1"/>
    </source>
</evidence>
<dbReference type="Proteomes" id="UP000327157">
    <property type="component" value="Chromosome 16"/>
</dbReference>
<gene>
    <name evidence="1" type="ORF">D8674_017255</name>
</gene>
<accession>A0A5N5HCJ8</accession>
<reference evidence="1 2" key="3">
    <citation type="submission" date="2019-11" db="EMBL/GenBank/DDBJ databases">
        <title>A de novo genome assembly of a pear dwarfing rootstock.</title>
        <authorList>
            <person name="Wang F."/>
            <person name="Wang J."/>
            <person name="Li S."/>
            <person name="Zhang Y."/>
            <person name="Fang M."/>
            <person name="Ma L."/>
            <person name="Zhao Y."/>
            <person name="Jiang S."/>
        </authorList>
    </citation>
    <scope>NUCLEOTIDE SEQUENCE [LARGE SCALE GENOMIC DNA]</scope>
    <source>
        <strain evidence="1">S2</strain>
        <tissue evidence="1">Leaf</tissue>
    </source>
</reference>
<proteinExistence type="predicted"/>